<dbReference type="AlphaFoldDB" id="A0AAN9WK31"/>
<dbReference type="GO" id="GO:0005680">
    <property type="term" value="C:anaphase-promoting complex"/>
    <property type="evidence" value="ECO:0007669"/>
    <property type="project" value="TreeGrafter"/>
</dbReference>
<proteinExistence type="predicted"/>
<evidence type="ECO:0000313" key="5">
    <source>
        <dbReference type="Proteomes" id="UP001378592"/>
    </source>
</evidence>
<dbReference type="EMBL" id="JAZDUA010000032">
    <property type="protein sequence ID" value="KAK7871923.1"/>
    <property type="molecule type" value="Genomic_DNA"/>
</dbReference>
<reference evidence="4 5" key="1">
    <citation type="submission" date="2024-03" db="EMBL/GenBank/DDBJ databases">
        <title>The genome assembly and annotation of the cricket Gryllus longicercus Weissman &amp; Gray.</title>
        <authorList>
            <person name="Szrajer S."/>
            <person name="Gray D."/>
            <person name="Ylla G."/>
        </authorList>
    </citation>
    <scope>NUCLEOTIDE SEQUENCE [LARGE SCALE GENOMIC DNA]</scope>
    <source>
        <strain evidence="4">DAG 2021-001</strain>
        <tissue evidence="4">Whole body minus gut</tissue>
    </source>
</reference>
<dbReference type="GO" id="GO:1905786">
    <property type="term" value="P:positive regulation of anaphase-promoting complex-dependent catabolic process"/>
    <property type="evidence" value="ECO:0007669"/>
    <property type="project" value="TreeGrafter"/>
</dbReference>
<dbReference type="GO" id="GO:0031145">
    <property type="term" value="P:anaphase-promoting complex-dependent catabolic process"/>
    <property type="evidence" value="ECO:0007669"/>
    <property type="project" value="TreeGrafter"/>
</dbReference>
<keyword evidence="1 3" id="KW-0853">WD repeat</keyword>
<dbReference type="GO" id="GO:1990757">
    <property type="term" value="F:ubiquitin ligase activator activity"/>
    <property type="evidence" value="ECO:0007669"/>
    <property type="project" value="TreeGrafter"/>
</dbReference>
<dbReference type="PROSITE" id="PS50082">
    <property type="entry name" value="WD_REPEATS_2"/>
    <property type="match status" value="2"/>
</dbReference>
<evidence type="ECO:0000256" key="1">
    <source>
        <dbReference type="ARBA" id="ARBA00022574"/>
    </source>
</evidence>
<dbReference type="SMART" id="SM00320">
    <property type="entry name" value="WD40"/>
    <property type="match status" value="5"/>
</dbReference>
<dbReference type="Pfam" id="PF00400">
    <property type="entry name" value="WD40"/>
    <property type="match status" value="2"/>
</dbReference>
<feature type="repeat" description="WD" evidence="3">
    <location>
        <begin position="248"/>
        <end position="279"/>
    </location>
</feature>
<dbReference type="GO" id="GO:0010997">
    <property type="term" value="F:anaphase-promoting complex binding"/>
    <property type="evidence" value="ECO:0007669"/>
    <property type="project" value="InterPro"/>
</dbReference>
<dbReference type="PANTHER" id="PTHR19918:SF52">
    <property type="entry name" value="PROTEIN CORTEX"/>
    <property type="match status" value="1"/>
</dbReference>
<dbReference type="InterPro" id="IPR033010">
    <property type="entry name" value="Cdc20/Fizzy"/>
</dbReference>
<feature type="repeat" description="WD" evidence="3">
    <location>
        <begin position="391"/>
        <end position="423"/>
    </location>
</feature>
<organism evidence="4 5">
    <name type="scientific">Gryllus longicercus</name>
    <dbReference type="NCBI Taxonomy" id="2509291"/>
    <lineage>
        <taxon>Eukaryota</taxon>
        <taxon>Metazoa</taxon>
        <taxon>Ecdysozoa</taxon>
        <taxon>Arthropoda</taxon>
        <taxon>Hexapoda</taxon>
        <taxon>Insecta</taxon>
        <taxon>Pterygota</taxon>
        <taxon>Neoptera</taxon>
        <taxon>Polyneoptera</taxon>
        <taxon>Orthoptera</taxon>
        <taxon>Ensifera</taxon>
        <taxon>Gryllidea</taxon>
        <taxon>Grylloidea</taxon>
        <taxon>Gryllidae</taxon>
        <taxon>Gryllinae</taxon>
        <taxon>Gryllus</taxon>
    </lineage>
</organism>
<evidence type="ECO:0008006" key="6">
    <source>
        <dbReference type="Google" id="ProtNLM"/>
    </source>
</evidence>
<evidence type="ECO:0000256" key="2">
    <source>
        <dbReference type="ARBA" id="ARBA00022737"/>
    </source>
</evidence>
<dbReference type="PANTHER" id="PTHR19918">
    <property type="entry name" value="CELL DIVISION CYCLE 20 CDC20 FIZZY -RELATED"/>
    <property type="match status" value="1"/>
</dbReference>
<keyword evidence="2" id="KW-0677">Repeat</keyword>
<dbReference type="PROSITE" id="PS50294">
    <property type="entry name" value="WD_REPEATS_REGION"/>
    <property type="match status" value="2"/>
</dbReference>
<name>A0AAN9WK31_9ORTH</name>
<dbReference type="InterPro" id="IPR036322">
    <property type="entry name" value="WD40_repeat_dom_sf"/>
</dbReference>
<dbReference type="InterPro" id="IPR015943">
    <property type="entry name" value="WD40/YVTN_repeat-like_dom_sf"/>
</dbReference>
<comment type="caution">
    <text evidence="4">The sequence shown here is derived from an EMBL/GenBank/DDBJ whole genome shotgun (WGS) entry which is preliminary data.</text>
</comment>
<gene>
    <name evidence="4" type="ORF">R5R35_009726</name>
</gene>
<dbReference type="InterPro" id="IPR001680">
    <property type="entry name" value="WD40_rpt"/>
</dbReference>
<keyword evidence="5" id="KW-1185">Reference proteome</keyword>
<protein>
    <recommendedName>
        <fullName evidence="6">WD repeat-containing protein 55 homolog</fullName>
    </recommendedName>
</protein>
<sequence>MKMTKKRPHTHDDRFIPKRVPRDWDFAFYYDGKPSHGFEDSDILTQDVKEYVREKYRAALRRAMGFPTSNTGVLFPAKKDDPSDAAATWPVRQRGKPMMTSPDCALDLPEFKALFYYNLLDWGATGYLAAALNCSVFLCDPNTSKTIHLTHIDNQELSQHHGGRFGTAIKWDIDGRRLAIGTNKSNVQIWDTEEKKLQEYTWCTCCFRQDCTITCLVWSVCNEYLVSGCSSGKLTLIQKPDRLLGDYRTAHDGNIVTLKSSPDGKYLASAGSDSTVRLWLWPLLTPHFEIVFDYPARAMAWHPWKPSMLAIGGGIKQGTITLYNANNCTRIATSTPQTKGFVLSLAWSSCTGELVASYWIKKGMYDLHSSRSGYTEIVVLSDLNKVVDKFMLGYQTQVMYLLWSPDGKKIATASTDETLRIWNFIHSEGDKEIAEAPRKKNVLPIKRFPQSKASFAKYVVR</sequence>
<dbReference type="Proteomes" id="UP001378592">
    <property type="component" value="Unassembled WGS sequence"/>
</dbReference>
<evidence type="ECO:0000256" key="3">
    <source>
        <dbReference type="PROSITE-ProRule" id="PRU00221"/>
    </source>
</evidence>
<accession>A0AAN9WK31</accession>
<dbReference type="Gene3D" id="2.130.10.10">
    <property type="entry name" value="YVTN repeat-like/Quinoprotein amine dehydrogenase"/>
    <property type="match status" value="1"/>
</dbReference>
<evidence type="ECO:0000313" key="4">
    <source>
        <dbReference type="EMBL" id="KAK7871923.1"/>
    </source>
</evidence>
<dbReference type="SUPFAM" id="SSF50978">
    <property type="entry name" value="WD40 repeat-like"/>
    <property type="match status" value="1"/>
</dbReference>